<evidence type="ECO:0000313" key="2">
    <source>
        <dbReference type="Proteomes" id="UP000620224"/>
    </source>
</evidence>
<dbReference type="Gene3D" id="3.10.450.50">
    <property type="match status" value="1"/>
</dbReference>
<dbReference type="GO" id="GO:0030638">
    <property type="term" value="P:polyketide metabolic process"/>
    <property type="evidence" value="ECO:0007669"/>
    <property type="project" value="InterPro"/>
</dbReference>
<organism evidence="1 2">
    <name type="scientific">Streptomyces lucensis JCM 4490</name>
    <dbReference type="NCBI Taxonomy" id="1306176"/>
    <lineage>
        <taxon>Bacteria</taxon>
        <taxon>Bacillati</taxon>
        <taxon>Actinomycetota</taxon>
        <taxon>Actinomycetes</taxon>
        <taxon>Kitasatosporales</taxon>
        <taxon>Streptomycetaceae</taxon>
        <taxon>Streptomyces</taxon>
    </lineage>
</organism>
<accession>A0A918J928</accession>
<evidence type="ECO:0008006" key="3">
    <source>
        <dbReference type="Google" id="ProtNLM"/>
    </source>
</evidence>
<dbReference type="PANTHER" id="PTHR38436:SF1">
    <property type="entry name" value="ESTER CYCLASE"/>
    <property type="match status" value="1"/>
</dbReference>
<dbReference type="InterPro" id="IPR032710">
    <property type="entry name" value="NTF2-like_dom_sf"/>
</dbReference>
<dbReference type="InterPro" id="IPR009959">
    <property type="entry name" value="Cyclase_SnoaL-like"/>
</dbReference>
<proteinExistence type="predicted"/>
<reference evidence="1" key="2">
    <citation type="submission" date="2020-09" db="EMBL/GenBank/DDBJ databases">
        <authorList>
            <person name="Sun Q."/>
            <person name="Ohkuma M."/>
        </authorList>
    </citation>
    <scope>NUCLEOTIDE SEQUENCE</scope>
    <source>
        <strain evidence="1">JCM 4490</strain>
    </source>
</reference>
<dbReference type="RefSeq" id="WP_190016592.1">
    <property type="nucleotide sequence ID" value="NZ_BMUE01000008.1"/>
</dbReference>
<evidence type="ECO:0000313" key="1">
    <source>
        <dbReference type="EMBL" id="GGW58132.1"/>
    </source>
</evidence>
<gene>
    <name evidence="1" type="ORF">GCM10010503_38950</name>
</gene>
<protein>
    <recommendedName>
        <fullName evidence="3">Ester cyclase</fullName>
    </recommendedName>
</protein>
<dbReference type="SUPFAM" id="SSF54427">
    <property type="entry name" value="NTF2-like"/>
    <property type="match status" value="1"/>
</dbReference>
<dbReference type="Pfam" id="PF07366">
    <property type="entry name" value="SnoaL"/>
    <property type="match status" value="1"/>
</dbReference>
<reference evidence="1" key="1">
    <citation type="journal article" date="2014" name="Int. J. Syst. Evol. Microbiol.">
        <title>Complete genome sequence of Corynebacterium casei LMG S-19264T (=DSM 44701T), isolated from a smear-ripened cheese.</title>
        <authorList>
            <consortium name="US DOE Joint Genome Institute (JGI-PGF)"/>
            <person name="Walter F."/>
            <person name="Albersmeier A."/>
            <person name="Kalinowski J."/>
            <person name="Ruckert C."/>
        </authorList>
    </citation>
    <scope>NUCLEOTIDE SEQUENCE</scope>
    <source>
        <strain evidence="1">JCM 4490</strain>
    </source>
</reference>
<name>A0A918J928_9ACTN</name>
<sequence length="188" mass="20801">MTKSPTQDQELTAEELANLTAVSDVLPHWNAHNIKGVLGFYQPDITWHNVAMEATYHNRREVGAFLNNLFAAFPDLTFEVGERIARGDRVAEKWTMAGTHLGTYLGVPATGRRVEIHGMSMVRMREGRFLTDDFYYDASGVMRQLGLLPSLQATTGRAGRAILTLAVITRKVAVRAASVFPKRKGGTP</sequence>
<keyword evidence="2" id="KW-1185">Reference proteome</keyword>
<comment type="caution">
    <text evidence="1">The sequence shown here is derived from an EMBL/GenBank/DDBJ whole genome shotgun (WGS) entry which is preliminary data.</text>
</comment>
<dbReference type="AlphaFoldDB" id="A0A918J928"/>
<dbReference type="PANTHER" id="PTHR38436">
    <property type="entry name" value="POLYKETIDE CYCLASE SNOAL-LIKE DOMAIN"/>
    <property type="match status" value="1"/>
</dbReference>
<dbReference type="EMBL" id="BMUE01000008">
    <property type="protein sequence ID" value="GGW58132.1"/>
    <property type="molecule type" value="Genomic_DNA"/>
</dbReference>
<dbReference type="Proteomes" id="UP000620224">
    <property type="component" value="Unassembled WGS sequence"/>
</dbReference>